<protein>
    <recommendedName>
        <fullName evidence="10">Guanylate cyclase domain-containing protein</fullName>
    </recommendedName>
</protein>
<dbReference type="EMBL" id="JAEHOC010000003">
    <property type="protein sequence ID" value="KAG2443367.1"/>
    <property type="molecule type" value="Genomic_DNA"/>
</dbReference>
<dbReference type="CDD" id="cd07302">
    <property type="entry name" value="CHD"/>
    <property type="match status" value="1"/>
</dbReference>
<keyword evidence="5" id="KW-0472">Membrane</keyword>
<feature type="region of interest" description="Disordered" evidence="9">
    <location>
        <begin position="479"/>
        <end position="535"/>
    </location>
</feature>
<dbReference type="GO" id="GO:0035556">
    <property type="term" value="P:intracellular signal transduction"/>
    <property type="evidence" value="ECO:0007669"/>
    <property type="project" value="InterPro"/>
</dbReference>
<dbReference type="GO" id="GO:0004016">
    <property type="term" value="F:adenylate cyclase activity"/>
    <property type="evidence" value="ECO:0007669"/>
    <property type="project" value="TreeGrafter"/>
</dbReference>
<keyword evidence="3" id="KW-0547">Nucleotide-binding</keyword>
<reference evidence="11" key="1">
    <citation type="journal article" date="2020" name="bioRxiv">
        <title>Comparative genomics of Chlamydomonas.</title>
        <authorList>
            <person name="Craig R.J."/>
            <person name="Hasan A.R."/>
            <person name="Ness R.W."/>
            <person name="Keightley P.D."/>
        </authorList>
    </citation>
    <scope>NUCLEOTIDE SEQUENCE</scope>
    <source>
        <strain evidence="11">SAG 7.73</strain>
    </source>
</reference>
<dbReference type="GO" id="GO:0005886">
    <property type="term" value="C:plasma membrane"/>
    <property type="evidence" value="ECO:0007669"/>
    <property type="project" value="TreeGrafter"/>
</dbReference>
<dbReference type="SMART" id="SM00044">
    <property type="entry name" value="CYCc"/>
    <property type="match status" value="1"/>
</dbReference>
<evidence type="ECO:0000256" key="4">
    <source>
        <dbReference type="ARBA" id="ARBA00022989"/>
    </source>
</evidence>
<sequence>MTQTCETHTSGVAESKHGGQLSHLESLQSALAQLQLENRQLAEAAQAEQRKLQEELAAARTAKQELEVRVSELAQQLADSTGYDDVYDTCRLPVAPLDLSQLALGPEAAAEMDARLQAQLRQLGAGGGPGEVLDDTVYLPTSLDRLQDGPRGLRSVTFDSVQRGADAAGLRVTLSVLDRVGEGDPRATYGAWYRRMTYASPMYCQHVDAPDQATAIGYMNASLGSNGVMRAAYTGFLKLLLVGGEPSPVVIRPLVYHTDRRSELSMLWLFPVLVYGTVSEVGGGDVPPGDNRLCRRLGLLAFTDPATSAARRFEGIMRDHMGLKYTPSPVTMVDADGIIVTQNPSSASSIGTHGYEARLAGSTRFNYLTQIFASEPGLEAEMREVTATGVTWSRRLRISDSPILRKWMELEDEEERWHEVQISKLRDPLHLTTAYIIAETDVTATVLAQQQVLRMQRHQQALLKQILPQQVIDVMLSEDREDREGGGAAAAEGQSPRGTLNSSLSRRMGSGLFSRSTTGLNRSARRGRSLGTGSALPFVTPDAAAAGAGATAASAGGAVGSPGGFGNSCAAGNCGADSGDDASSSCSTPRASGTPAVGSPGAAAAQLLRAGGSALRRSSAAGTNAASTTTITTAAAAGSSRCSSMHRSSNSRRSVSNLRLEMVAALDPASAPAACAASASAAASATGNGAGDASCDDGDGAAAALQQPEPQEKHRFGSSADGTMMILMPDGTTRAVDLMDDATDGSDSAIQLSRRDVMSLATWHEHATILFADIKGFTTMSQQLHPARVMLFLDTLYNAFDLLLDECGCYKVETIGDCYMVAGGLFATPSPDGSGEMLLGGHDPNHAFKVLRFAIQMADIASRLRTPFGDPVQMRIGIHSGPCMSGVVGRRMPRFCLFGDTINTASRMESTGAPGCIHVSEATQRLLPDIKWDARGEGIEVKGKGMMKTYWWSGDTTNVCFRARDRVINTVVNRGAHRNAAGTGSVEAVEGGGGGSRSCAAAAAAAVCGRDSAAVHVKEDQEPEERAGGVMVERLLEVQPARLEVVVEACEYMI</sequence>
<evidence type="ECO:0000259" key="10">
    <source>
        <dbReference type="PROSITE" id="PS50125"/>
    </source>
</evidence>
<keyword evidence="6 7" id="KW-0456">Lyase</keyword>
<dbReference type="Proteomes" id="UP000650467">
    <property type="component" value="Unassembled WGS sequence"/>
</dbReference>
<dbReference type="InterPro" id="IPR050401">
    <property type="entry name" value="Cyclic_nucleotide_synthase"/>
</dbReference>
<organism evidence="11 12">
    <name type="scientific">Chlamydomonas incerta</name>
    <dbReference type="NCBI Taxonomy" id="51695"/>
    <lineage>
        <taxon>Eukaryota</taxon>
        <taxon>Viridiplantae</taxon>
        <taxon>Chlorophyta</taxon>
        <taxon>core chlorophytes</taxon>
        <taxon>Chlorophyceae</taxon>
        <taxon>CS clade</taxon>
        <taxon>Chlamydomonadales</taxon>
        <taxon>Chlamydomonadaceae</taxon>
        <taxon>Chlamydomonas</taxon>
    </lineage>
</organism>
<comment type="subcellular location">
    <subcellularLocation>
        <location evidence="1">Membrane</location>
    </subcellularLocation>
</comment>
<dbReference type="InterPro" id="IPR029787">
    <property type="entry name" value="Nucleotide_cyclase"/>
</dbReference>
<evidence type="ECO:0000256" key="5">
    <source>
        <dbReference type="ARBA" id="ARBA00023136"/>
    </source>
</evidence>
<evidence type="ECO:0000256" key="9">
    <source>
        <dbReference type="SAM" id="MobiDB-lite"/>
    </source>
</evidence>
<dbReference type="Gene3D" id="3.30.70.1230">
    <property type="entry name" value="Nucleotide cyclase"/>
    <property type="match status" value="1"/>
</dbReference>
<comment type="caution">
    <text evidence="11">The sequence shown here is derived from an EMBL/GenBank/DDBJ whole genome shotgun (WGS) entry which is preliminary data.</text>
</comment>
<gene>
    <name evidence="11" type="ORF">HXX76_001728</name>
</gene>
<dbReference type="SUPFAM" id="SSF55073">
    <property type="entry name" value="Nucleotide cyclase"/>
    <property type="match status" value="1"/>
</dbReference>
<feature type="domain" description="Guanylate cyclase" evidence="10">
    <location>
        <begin position="768"/>
        <end position="909"/>
    </location>
</feature>
<keyword evidence="12" id="KW-1185">Reference proteome</keyword>
<dbReference type="PROSITE" id="PS00452">
    <property type="entry name" value="GUANYLATE_CYCLASE_1"/>
    <property type="match status" value="1"/>
</dbReference>
<evidence type="ECO:0000256" key="8">
    <source>
        <dbReference type="SAM" id="Coils"/>
    </source>
</evidence>
<name>A0A835W7F9_CHLIN</name>
<dbReference type="AlphaFoldDB" id="A0A835W7F9"/>
<dbReference type="PROSITE" id="PS50125">
    <property type="entry name" value="GUANYLATE_CYCLASE_2"/>
    <property type="match status" value="1"/>
</dbReference>
<dbReference type="InterPro" id="IPR001054">
    <property type="entry name" value="A/G_cyclase"/>
</dbReference>
<dbReference type="GO" id="GO:0000166">
    <property type="term" value="F:nucleotide binding"/>
    <property type="evidence" value="ECO:0007669"/>
    <property type="project" value="UniProtKB-KW"/>
</dbReference>
<accession>A0A835W7F9</accession>
<keyword evidence="4" id="KW-1133">Transmembrane helix</keyword>
<keyword evidence="2" id="KW-0812">Transmembrane</keyword>
<feature type="compositionally biased region" description="Polar residues" evidence="9">
    <location>
        <begin position="496"/>
        <end position="505"/>
    </location>
</feature>
<dbReference type="FunFam" id="3.30.70.1230:FF:000059">
    <property type="entry name" value="Guanylate cyclase"/>
    <property type="match status" value="1"/>
</dbReference>
<evidence type="ECO:0000313" key="11">
    <source>
        <dbReference type="EMBL" id="KAG2443367.1"/>
    </source>
</evidence>
<dbReference type="GO" id="GO:0001653">
    <property type="term" value="F:peptide receptor activity"/>
    <property type="evidence" value="ECO:0007669"/>
    <property type="project" value="TreeGrafter"/>
</dbReference>
<evidence type="ECO:0000256" key="1">
    <source>
        <dbReference type="ARBA" id="ARBA00004370"/>
    </source>
</evidence>
<dbReference type="PANTHER" id="PTHR11920">
    <property type="entry name" value="GUANYLYL CYCLASE"/>
    <property type="match status" value="1"/>
</dbReference>
<proteinExistence type="inferred from homology"/>
<feature type="region of interest" description="Disordered" evidence="9">
    <location>
        <begin position="580"/>
        <end position="600"/>
    </location>
</feature>
<dbReference type="Gene3D" id="3.30.450.20">
    <property type="entry name" value="PAS domain"/>
    <property type="match status" value="1"/>
</dbReference>
<evidence type="ECO:0000256" key="7">
    <source>
        <dbReference type="RuleBase" id="RU000405"/>
    </source>
</evidence>
<dbReference type="InterPro" id="IPR018297">
    <property type="entry name" value="A/G_cyclase_CS"/>
</dbReference>
<dbReference type="PANTHER" id="PTHR11920:SF335">
    <property type="entry name" value="GUANYLATE CYCLASE"/>
    <property type="match status" value="1"/>
</dbReference>
<dbReference type="OrthoDB" id="548029at2759"/>
<feature type="coiled-coil region" evidence="8">
    <location>
        <begin position="24"/>
        <end position="76"/>
    </location>
</feature>
<keyword evidence="8" id="KW-0175">Coiled coil</keyword>
<feature type="region of interest" description="Disordered" evidence="9">
    <location>
        <begin position="699"/>
        <end position="722"/>
    </location>
</feature>
<evidence type="ECO:0000313" key="12">
    <source>
        <dbReference type="Proteomes" id="UP000650467"/>
    </source>
</evidence>
<evidence type="ECO:0000256" key="2">
    <source>
        <dbReference type="ARBA" id="ARBA00022692"/>
    </source>
</evidence>
<evidence type="ECO:0000256" key="3">
    <source>
        <dbReference type="ARBA" id="ARBA00022741"/>
    </source>
</evidence>
<dbReference type="Pfam" id="PF00211">
    <property type="entry name" value="Guanylate_cyc"/>
    <property type="match status" value="1"/>
</dbReference>
<evidence type="ECO:0000256" key="6">
    <source>
        <dbReference type="ARBA" id="ARBA00023239"/>
    </source>
</evidence>
<dbReference type="GO" id="GO:0007168">
    <property type="term" value="P:receptor guanylyl cyclase signaling pathway"/>
    <property type="evidence" value="ECO:0007669"/>
    <property type="project" value="TreeGrafter"/>
</dbReference>
<comment type="similarity">
    <text evidence="7">Belongs to the adenylyl cyclase class-4/guanylyl cyclase family.</text>
</comment>
<dbReference type="GO" id="GO:0004383">
    <property type="term" value="F:guanylate cyclase activity"/>
    <property type="evidence" value="ECO:0007669"/>
    <property type="project" value="TreeGrafter"/>
</dbReference>